<comment type="caution">
    <text evidence="2">The sequence shown here is derived from an EMBL/GenBank/DDBJ whole genome shotgun (WGS) entry which is preliminary data.</text>
</comment>
<accession>A0ABQ1ELE8</accession>
<feature type="transmembrane region" description="Helical" evidence="1">
    <location>
        <begin position="23"/>
        <end position="40"/>
    </location>
</feature>
<keyword evidence="1" id="KW-0812">Transmembrane</keyword>
<evidence type="ECO:0000256" key="1">
    <source>
        <dbReference type="SAM" id="Phobius"/>
    </source>
</evidence>
<keyword evidence="1" id="KW-0472">Membrane</keyword>
<sequence>MKAGFVGLGLALGAGIGAATGNVAAGVALGLVCGVVIGAAKIRRSMSPQNPDPDVSGRL</sequence>
<protein>
    <recommendedName>
        <fullName evidence="4">Glycine zipper domain-containing protein</fullName>
    </recommendedName>
</protein>
<evidence type="ECO:0000313" key="2">
    <source>
        <dbReference type="EMBL" id="GFZ77142.1"/>
    </source>
</evidence>
<evidence type="ECO:0008006" key="4">
    <source>
        <dbReference type="Google" id="ProtNLM"/>
    </source>
</evidence>
<dbReference type="RefSeq" id="WP_044660335.1">
    <property type="nucleotide sequence ID" value="NZ_BMDU01000001.1"/>
</dbReference>
<keyword evidence="1" id="KW-1133">Transmembrane helix</keyword>
<proteinExistence type="predicted"/>
<organism evidence="2 3">
    <name type="scientific">Sphingobium fuliginis (strain ATCC 27551)</name>
    <dbReference type="NCBI Taxonomy" id="336203"/>
    <lineage>
        <taxon>Bacteria</taxon>
        <taxon>Pseudomonadati</taxon>
        <taxon>Pseudomonadota</taxon>
        <taxon>Alphaproteobacteria</taxon>
        <taxon>Sphingomonadales</taxon>
        <taxon>Sphingomonadaceae</taxon>
        <taxon>Sphingobium</taxon>
    </lineage>
</organism>
<reference evidence="3" key="1">
    <citation type="journal article" date="2019" name="Int. J. Syst. Evol. Microbiol.">
        <title>The Global Catalogue of Microorganisms (GCM) 10K type strain sequencing project: providing services to taxonomists for standard genome sequencing and annotation.</title>
        <authorList>
            <consortium name="The Broad Institute Genomics Platform"/>
            <consortium name="The Broad Institute Genome Sequencing Center for Infectious Disease"/>
            <person name="Wu L."/>
            <person name="Ma J."/>
        </authorList>
    </citation>
    <scope>NUCLEOTIDE SEQUENCE [LARGE SCALE GENOMIC DNA]</scope>
    <source>
        <strain evidence="3">CCM 7327</strain>
    </source>
</reference>
<name>A0ABQ1ELE8_SPHSA</name>
<keyword evidence="3" id="KW-1185">Reference proteome</keyword>
<gene>
    <name evidence="2" type="ORF">GCM10019071_02010</name>
</gene>
<dbReference type="EMBL" id="BMDU01000001">
    <property type="protein sequence ID" value="GFZ77142.1"/>
    <property type="molecule type" value="Genomic_DNA"/>
</dbReference>
<dbReference type="Proteomes" id="UP000628109">
    <property type="component" value="Unassembled WGS sequence"/>
</dbReference>
<evidence type="ECO:0000313" key="3">
    <source>
        <dbReference type="Proteomes" id="UP000628109"/>
    </source>
</evidence>